<proteinExistence type="inferred from homology"/>
<keyword evidence="3" id="KW-0809">Transit peptide</keyword>
<dbReference type="InterPro" id="IPR052377">
    <property type="entry name" value="Mitochondrial_ECH-domain"/>
</dbReference>
<protein>
    <recommendedName>
        <fullName evidence="6">Enoyl-CoA hydratase domain-containing protein 3, mitochondrial</fullName>
    </recommendedName>
</protein>
<dbReference type="AlphaFoldDB" id="A0A7Z0SMM8"/>
<dbReference type="GO" id="GO:0006631">
    <property type="term" value="P:fatty acid metabolic process"/>
    <property type="evidence" value="ECO:0007669"/>
    <property type="project" value="UniProtKB-KW"/>
</dbReference>
<keyword evidence="2" id="KW-0276">Fatty acid metabolism</keyword>
<dbReference type="SUPFAM" id="SSF52096">
    <property type="entry name" value="ClpP/crotonase"/>
    <property type="match status" value="1"/>
</dbReference>
<dbReference type="InterPro" id="IPR001753">
    <property type="entry name" value="Enoyl-CoA_hydra/iso"/>
</dbReference>
<dbReference type="NCBIfam" id="NF006008">
    <property type="entry name" value="PRK08139.1"/>
    <property type="match status" value="1"/>
</dbReference>
<evidence type="ECO:0000256" key="4">
    <source>
        <dbReference type="ARBA" id="ARBA00023098"/>
    </source>
</evidence>
<dbReference type="Proteomes" id="UP000520876">
    <property type="component" value="Unassembled WGS sequence"/>
</dbReference>
<gene>
    <name evidence="7" type="ORF">HZU72_15580</name>
</gene>
<evidence type="ECO:0000256" key="6">
    <source>
        <dbReference type="ARBA" id="ARBA00040545"/>
    </source>
</evidence>
<dbReference type="Gene3D" id="3.90.226.10">
    <property type="entry name" value="2-enoyl-CoA Hydratase, Chain A, domain 1"/>
    <property type="match status" value="1"/>
</dbReference>
<comment type="caution">
    <text evidence="7">The sequence shown here is derived from an EMBL/GenBank/DDBJ whole genome shotgun (WGS) entry which is preliminary data.</text>
</comment>
<sequence length="268" mass="28739">MPIPSDVLSSTAFPLQRFDQQGVTTLTMSTPERFNALSEAMLEALHDALADIADDSSVRCVVLAAEGKAFCAGHDLKQMRANPDKAYYQALFARCSEVMQAIVHLPVPVIAKVQGIATAAGCQLVASCDLAVAARSARFAVSGINVGLFCSTPAVALSRNVARKHAMEMLLTGEFISAEQATEWGLINRVAEDDALDEAIKQLTSSICAKSAVAVRTGKAMFTRQLAMPLEEAYAFAGETMACNMLAEDVGEGIDAFIAKRLPRWNHR</sequence>
<reference evidence="7 8" key="1">
    <citation type="submission" date="2020-07" db="EMBL/GenBank/DDBJ databases">
        <title>Halomonas sp. QX-2 draft genome sequence.</title>
        <authorList>
            <person name="Qiu X."/>
        </authorList>
    </citation>
    <scope>NUCLEOTIDE SEQUENCE [LARGE SCALE GENOMIC DNA]</scope>
    <source>
        <strain evidence="7 8">QX-2</strain>
    </source>
</reference>
<evidence type="ECO:0000313" key="8">
    <source>
        <dbReference type="Proteomes" id="UP000520876"/>
    </source>
</evidence>
<accession>A0A7Z0SMM8</accession>
<dbReference type="PANTHER" id="PTHR43602">
    <property type="match status" value="1"/>
</dbReference>
<dbReference type="EMBL" id="JACCGK010000013">
    <property type="protein sequence ID" value="NYT73837.1"/>
    <property type="molecule type" value="Genomic_DNA"/>
</dbReference>
<dbReference type="InterPro" id="IPR029045">
    <property type="entry name" value="ClpP/crotonase-like_dom_sf"/>
</dbReference>
<comment type="function">
    <text evidence="5">May play a role in fatty acid biosynthesis and insulin sensitivity.</text>
</comment>
<dbReference type="RefSeq" id="WP_180093691.1">
    <property type="nucleotide sequence ID" value="NZ_CAXAZJ010000010.1"/>
</dbReference>
<evidence type="ECO:0000256" key="2">
    <source>
        <dbReference type="ARBA" id="ARBA00022832"/>
    </source>
</evidence>
<organism evidence="7 8">
    <name type="scientific">Vreelandella sedimenti</name>
    <dbReference type="NCBI Taxonomy" id="2729618"/>
    <lineage>
        <taxon>Bacteria</taxon>
        <taxon>Pseudomonadati</taxon>
        <taxon>Pseudomonadota</taxon>
        <taxon>Gammaproteobacteria</taxon>
        <taxon>Oceanospirillales</taxon>
        <taxon>Halomonadaceae</taxon>
        <taxon>Vreelandella</taxon>
    </lineage>
</organism>
<evidence type="ECO:0000256" key="5">
    <source>
        <dbReference type="ARBA" id="ARBA00037410"/>
    </source>
</evidence>
<dbReference type="InterPro" id="IPR014748">
    <property type="entry name" value="Enoyl-CoA_hydra_C"/>
</dbReference>
<evidence type="ECO:0000256" key="1">
    <source>
        <dbReference type="ARBA" id="ARBA00005254"/>
    </source>
</evidence>
<dbReference type="Gene3D" id="1.10.12.10">
    <property type="entry name" value="Lyase 2-enoyl-coa Hydratase, Chain A, domain 2"/>
    <property type="match status" value="1"/>
</dbReference>
<keyword evidence="4" id="KW-0443">Lipid metabolism</keyword>
<dbReference type="GO" id="GO:0016836">
    <property type="term" value="F:hydro-lyase activity"/>
    <property type="evidence" value="ECO:0007669"/>
    <property type="project" value="TreeGrafter"/>
</dbReference>
<dbReference type="PANTHER" id="PTHR43602:SF1">
    <property type="entry name" value="ENOYL-COA HYDRATASE DOMAIN-CONTAINING PROTEIN 3, MITOCHONDRIAL"/>
    <property type="match status" value="1"/>
</dbReference>
<comment type="similarity">
    <text evidence="1">Belongs to the enoyl-CoA hydratase/isomerase family.</text>
</comment>
<dbReference type="CDD" id="cd06558">
    <property type="entry name" value="crotonase-like"/>
    <property type="match status" value="1"/>
</dbReference>
<name>A0A7Z0SMM8_9GAMM</name>
<dbReference type="Pfam" id="PF00378">
    <property type="entry name" value="ECH_1"/>
    <property type="match status" value="1"/>
</dbReference>
<evidence type="ECO:0000256" key="3">
    <source>
        <dbReference type="ARBA" id="ARBA00022946"/>
    </source>
</evidence>
<keyword evidence="8" id="KW-1185">Reference proteome</keyword>
<keyword evidence="7" id="KW-0456">Lyase</keyword>
<evidence type="ECO:0000313" key="7">
    <source>
        <dbReference type="EMBL" id="NYT73837.1"/>
    </source>
</evidence>